<sequence>MEVEDLYLQRARQARADAQLAAACLQVVRARLKSLALDLPAEPVPDGIVFQHDRERSALQRWHSLWRRRIAGPRVA</sequence>
<protein>
    <submittedName>
        <fullName evidence="1">Uncharacterized protein</fullName>
    </submittedName>
</protein>
<dbReference type="RefSeq" id="WP_168022162.1">
    <property type="nucleotide sequence ID" value="NZ_JAATEP010000119.1"/>
</dbReference>
<dbReference type="Proteomes" id="UP000696294">
    <property type="component" value="Unassembled WGS sequence"/>
</dbReference>
<reference evidence="1 2" key="1">
    <citation type="submission" date="2020-03" db="EMBL/GenBank/DDBJ databases">
        <title>WGS of actinomycetes isolated from Thailand.</title>
        <authorList>
            <person name="Thawai C."/>
        </authorList>
    </citation>
    <scope>NUCLEOTIDE SEQUENCE [LARGE SCALE GENOMIC DNA]</scope>
    <source>
        <strain evidence="1 2">FMUSA5-5</strain>
    </source>
</reference>
<evidence type="ECO:0000313" key="2">
    <source>
        <dbReference type="Proteomes" id="UP000696294"/>
    </source>
</evidence>
<accession>A0ABX1BMD1</accession>
<name>A0ABX1BMD1_9ACTN</name>
<evidence type="ECO:0000313" key="1">
    <source>
        <dbReference type="EMBL" id="NJP98875.1"/>
    </source>
</evidence>
<keyword evidence="2" id="KW-1185">Reference proteome</keyword>
<organism evidence="1 2">
    <name type="scientific">Nonomuraea composti</name>
    <dbReference type="NCBI Taxonomy" id="2720023"/>
    <lineage>
        <taxon>Bacteria</taxon>
        <taxon>Bacillati</taxon>
        <taxon>Actinomycetota</taxon>
        <taxon>Actinomycetes</taxon>
        <taxon>Streptosporangiales</taxon>
        <taxon>Streptosporangiaceae</taxon>
        <taxon>Nonomuraea</taxon>
    </lineage>
</organism>
<dbReference type="EMBL" id="JAATEP010000119">
    <property type="protein sequence ID" value="NJP98875.1"/>
    <property type="molecule type" value="Genomic_DNA"/>
</dbReference>
<comment type="caution">
    <text evidence="1">The sequence shown here is derived from an EMBL/GenBank/DDBJ whole genome shotgun (WGS) entry which is preliminary data.</text>
</comment>
<gene>
    <name evidence="1" type="ORF">HCN51_57275</name>
</gene>
<proteinExistence type="predicted"/>